<dbReference type="PANTHER" id="PTHR43685">
    <property type="entry name" value="GLYCOSYLTRANSFERASE"/>
    <property type="match status" value="1"/>
</dbReference>
<keyword evidence="1" id="KW-1133">Transmembrane helix</keyword>
<dbReference type="InterPro" id="IPR029044">
    <property type="entry name" value="Nucleotide-diphossugar_trans"/>
</dbReference>
<proteinExistence type="predicted"/>
<keyword evidence="4" id="KW-1185">Reference proteome</keyword>
<dbReference type="Pfam" id="PF00535">
    <property type="entry name" value="Glycos_transf_2"/>
    <property type="match status" value="1"/>
</dbReference>
<evidence type="ECO:0000259" key="2">
    <source>
        <dbReference type="Pfam" id="PF00535"/>
    </source>
</evidence>
<dbReference type="Proteomes" id="UP000298355">
    <property type="component" value="Unassembled WGS sequence"/>
</dbReference>
<accession>A0ABY2JD93</accession>
<feature type="transmembrane region" description="Helical" evidence="1">
    <location>
        <begin position="251"/>
        <end position="270"/>
    </location>
</feature>
<feature type="domain" description="Glycosyltransferase 2-like" evidence="2">
    <location>
        <begin position="2"/>
        <end position="112"/>
    </location>
</feature>
<protein>
    <submittedName>
        <fullName evidence="3">Glycosyltransferase family 2 protein</fullName>
    </submittedName>
</protein>
<organism evidence="3 4">
    <name type="scientific">Cryobacterium breve</name>
    <dbReference type="NCBI Taxonomy" id="1259258"/>
    <lineage>
        <taxon>Bacteria</taxon>
        <taxon>Bacillati</taxon>
        <taxon>Actinomycetota</taxon>
        <taxon>Actinomycetes</taxon>
        <taxon>Micrococcales</taxon>
        <taxon>Microbacteriaceae</taxon>
        <taxon>Cryobacterium</taxon>
    </lineage>
</organism>
<dbReference type="CDD" id="cd00761">
    <property type="entry name" value="Glyco_tranf_GTA_type"/>
    <property type="match status" value="1"/>
</dbReference>
<dbReference type="Gene3D" id="3.90.550.10">
    <property type="entry name" value="Spore Coat Polysaccharide Biosynthesis Protein SpsA, Chain A"/>
    <property type="match status" value="1"/>
</dbReference>
<gene>
    <name evidence="3" type="ORF">E3O65_00555</name>
</gene>
<feature type="transmembrane region" description="Helical" evidence="1">
    <location>
        <begin position="277"/>
        <end position="295"/>
    </location>
</feature>
<dbReference type="SUPFAM" id="SSF53448">
    <property type="entry name" value="Nucleotide-diphospho-sugar transferases"/>
    <property type="match status" value="1"/>
</dbReference>
<keyword evidence="1" id="KW-0812">Transmembrane</keyword>
<evidence type="ECO:0000313" key="4">
    <source>
        <dbReference type="Proteomes" id="UP000298355"/>
    </source>
</evidence>
<dbReference type="InterPro" id="IPR001173">
    <property type="entry name" value="Glyco_trans_2-like"/>
</dbReference>
<reference evidence="3 4" key="1">
    <citation type="submission" date="2019-03" db="EMBL/GenBank/DDBJ databases">
        <title>Genomics of glacier-inhabiting Cryobacterium strains.</title>
        <authorList>
            <person name="Liu Q."/>
            <person name="Xin Y.-H."/>
        </authorList>
    </citation>
    <scope>NUCLEOTIDE SEQUENCE [LARGE SCALE GENOMIC DNA]</scope>
    <source>
        <strain evidence="3 4">TMT4-23</strain>
    </source>
</reference>
<comment type="caution">
    <text evidence="3">The sequence shown here is derived from an EMBL/GenBank/DDBJ whole genome shotgun (WGS) entry which is preliminary data.</text>
</comment>
<evidence type="ECO:0000313" key="3">
    <source>
        <dbReference type="EMBL" id="TFD01862.1"/>
    </source>
</evidence>
<sequence length="347" mass="39020">MSVVIPTFNSSRWLPSTIEALVKALALTSWNVEIIVVDDGSTDGSDRVLLEIADAIPYPLRVLHQSNQGRFLARWNGVNEARHEDVLIMDSRMLVHERTFQHLSQELARPEPPLAWNGHVVTDETAPLVGRFWEVPTYAFWGDYLSDPRPTSITAANFDRVPKGTSFLLIRKEIFKRACLDSWPEGNAHLVSDDTKILRFVAEQTPIRLDPGFSATYRPRTNLKQFLGHSWIRGTLFVDSYAGTSALRNTILIALSALPPTTLICALVLLSQGAWTLLWAVLGLGVLLLLTPAFIATARRCPPRATLSYLTFVLPFGFAFWAGLTRGIVVHRRSFLRHRELKEETRP</sequence>
<evidence type="ECO:0000256" key="1">
    <source>
        <dbReference type="SAM" id="Phobius"/>
    </source>
</evidence>
<keyword evidence="1" id="KW-0472">Membrane</keyword>
<dbReference type="InterPro" id="IPR050834">
    <property type="entry name" value="Glycosyltransf_2"/>
</dbReference>
<name>A0ABY2JD93_9MICO</name>
<feature type="transmembrane region" description="Helical" evidence="1">
    <location>
        <begin position="307"/>
        <end position="329"/>
    </location>
</feature>
<dbReference type="PANTHER" id="PTHR43685:SF2">
    <property type="entry name" value="GLYCOSYLTRANSFERASE 2-LIKE DOMAIN-CONTAINING PROTEIN"/>
    <property type="match status" value="1"/>
</dbReference>
<dbReference type="EMBL" id="SOGJ01000004">
    <property type="protein sequence ID" value="TFD01862.1"/>
    <property type="molecule type" value="Genomic_DNA"/>
</dbReference>